<gene>
    <name evidence="3" type="ORF">BRAFLDRAFT_111442</name>
</gene>
<name>C4A0H9_BRAFL</name>
<dbReference type="CDD" id="cd01670">
    <property type="entry name" value="Death"/>
    <property type="match status" value="1"/>
</dbReference>
<dbReference type="InterPro" id="IPR000488">
    <property type="entry name" value="Death_dom"/>
</dbReference>
<dbReference type="AlphaFoldDB" id="C4A0H9"/>
<evidence type="ECO:0000259" key="2">
    <source>
        <dbReference type="PROSITE" id="PS50017"/>
    </source>
</evidence>
<sequence>MTTSNPVYQSEHISRKTLEAVSRGRKRKLSESSEDDITEMNEALMRAAITDHGRHPYRYGIASVNFKGDTRGTGNAALCKLLLGQLQEQSRVSVVFVQECPWADPVSQLQLGETFCYTGVVNEAGIIWNSDLFELKRKIAKQDPTATTGQHIGRVRIKQEEQQTKEKIRQAEQKLEQMQHHSEIQEAMVSSLRAEVTRLRDKDERAQKVLLDHKQEIQQQMEQQTKEKIRQAEQKLEQMQHHSKIQEAMVNSLHAEVTGLREKGERAQKVLLDHKQEIQQLQEANVSMATRLENFVEENEKLRSHVVLLGGEQHADEQTTVVLERTILMFTETVLRKFRQSKPNLQETELAASAGNMKLIFPNLVRFTESELLTKLSCRLGSDWRRLGAAMGIPQSRLDSIQAGYSNAIQRACKVLTVWMGEGDHGLPHDLKQLETVLRDMDRADLLDIVKTASLTTDEAKAAQVVAGNTTLHPADVTPTHVITRHEKGSLWAPVLQKVRALIWPRRGLLTLFKTSITQDAVDVKAHIVSNTKDIVQALKEDMSQIDPKFYWWDSITCPGLRPHQIYCLQAAVEDGTLDLADPEKVRALIWPRRGLLTLFKTSITQNAVDVKAHIVSNTKDIVQALKEDMSQLDPKFYWWDSITCPGLRPHQIYCLQAAVEDGTLDLADPEPPNGLEYEDTLDYNRIYPSFHMTVQRHPDSERLQLNLQLYPREEDNNIICSCRRRLCKATSKLN</sequence>
<reference evidence="3" key="1">
    <citation type="journal article" date="2008" name="Nature">
        <title>The amphioxus genome and the evolution of the chordate karyotype.</title>
        <authorList>
            <consortium name="US DOE Joint Genome Institute (JGI-PGF)"/>
            <person name="Putnam N.H."/>
            <person name="Butts T."/>
            <person name="Ferrier D.E.K."/>
            <person name="Furlong R.F."/>
            <person name="Hellsten U."/>
            <person name="Kawashima T."/>
            <person name="Robinson-Rechavi M."/>
            <person name="Shoguchi E."/>
            <person name="Terry A."/>
            <person name="Yu J.-K."/>
            <person name="Benito-Gutierrez E.L."/>
            <person name="Dubchak I."/>
            <person name="Garcia-Fernandez J."/>
            <person name="Gibson-Brown J.J."/>
            <person name="Grigoriev I.V."/>
            <person name="Horton A.C."/>
            <person name="de Jong P.J."/>
            <person name="Jurka J."/>
            <person name="Kapitonov V.V."/>
            <person name="Kohara Y."/>
            <person name="Kuroki Y."/>
            <person name="Lindquist E."/>
            <person name="Lucas S."/>
            <person name="Osoegawa K."/>
            <person name="Pennacchio L.A."/>
            <person name="Salamov A.A."/>
            <person name="Satou Y."/>
            <person name="Sauka-Spengler T."/>
            <person name="Schmutz J."/>
            <person name="Shin-I T."/>
            <person name="Toyoda A."/>
            <person name="Bronner-Fraser M."/>
            <person name="Fujiyama A."/>
            <person name="Holland L.Z."/>
            <person name="Holland P.W.H."/>
            <person name="Satoh N."/>
            <person name="Rokhsar D.S."/>
        </authorList>
    </citation>
    <scope>NUCLEOTIDE SEQUENCE [LARGE SCALE GENOMIC DNA]</scope>
    <source>
        <strain evidence="3">S238N-H82</strain>
        <tissue evidence="3">Testes</tissue>
    </source>
</reference>
<dbReference type="Gene3D" id="1.10.533.10">
    <property type="entry name" value="Death Domain, Fas"/>
    <property type="match status" value="1"/>
</dbReference>
<proteinExistence type="predicted"/>
<dbReference type="PROSITE" id="PS50017">
    <property type="entry name" value="DEATH_DOMAIN"/>
    <property type="match status" value="1"/>
</dbReference>
<organism>
    <name type="scientific">Branchiostoma floridae</name>
    <name type="common">Florida lancelet</name>
    <name type="synonym">Amphioxus</name>
    <dbReference type="NCBI Taxonomy" id="7739"/>
    <lineage>
        <taxon>Eukaryota</taxon>
        <taxon>Metazoa</taxon>
        <taxon>Chordata</taxon>
        <taxon>Cephalochordata</taxon>
        <taxon>Leptocardii</taxon>
        <taxon>Amphioxiformes</taxon>
        <taxon>Branchiostomatidae</taxon>
        <taxon>Branchiostoma</taxon>
    </lineage>
</organism>
<dbReference type="InterPro" id="IPR011029">
    <property type="entry name" value="DEATH-like_dom_sf"/>
</dbReference>
<dbReference type="SUPFAM" id="SSF47986">
    <property type="entry name" value="DEATH domain"/>
    <property type="match status" value="1"/>
</dbReference>
<feature type="domain" description="Death" evidence="2">
    <location>
        <begin position="369"/>
        <end position="454"/>
    </location>
</feature>
<keyword evidence="1" id="KW-0175">Coiled coil</keyword>
<protein>
    <recommendedName>
        <fullName evidence="2">Death domain-containing protein</fullName>
    </recommendedName>
</protein>
<accession>C4A0H9</accession>
<evidence type="ECO:0000256" key="1">
    <source>
        <dbReference type="SAM" id="Coils"/>
    </source>
</evidence>
<feature type="coiled-coil region" evidence="1">
    <location>
        <begin position="214"/>
        <end position="298"/>
    </location>
</feature>
<dbReference type="GO" id="GO:0007165">
    <property type="term" value="P:signal transduction"/>
    <property type="evidence" value="ECO:0007669"/>
    <property type="project" value="InterPro"/>
</dbReference>
<dbReference type="Pfam" id="PF00531">
    <property type="entry name" value="Death"/>
    <property type="match status" value="1"/>
</dbReference>
<evidence type="ECO:0000313" key="3">
    <source>
        <dbReference type="EMBL" id="EEN41701.1"/>
    </source>
</evidence>
<dbReference type="InParanoid" id="C4A0H9"/>
<dbReference type="EMBL" id="GG666805">
    <property type="protein sequence ID" value="EEN41701.1"/>
    <property type="molecule type" value="Genomic_DNA"/>
</dbReference>
<feature type="coiled-coil region" evidence="1">
    <location>
        <begin position="154"/>
        <end position="188"/>
    </location>
</feature>